<feature type="transmembrane region" description="Helical" evidence="1">
    <location>
        <begin position="670"/>
        <end position="691"/>
    </location>
</feature>
<name>A0A194VM98_CYTMA</name>
<sequence>MRHRFSFLMDSTVQFMGLTPPPHQTRHQLYVSLSLGRDAAALGVLAAGALLAARLGLLVRALDELDELVDVAGVHGGLLLDLVGRGGGGGSSNSARRAGGAAGGAGEVARGELDAGAEAAGLDVLLVLGDGDGVLGELLEPALGLLGVLVVGAELLQEDVEGLAHAVHGALGVLVEREGLRELEEQRGAVDGLLAEHLVADAQALLEPAARLVVRLEVLQHHGRVVDGRDGVWVVGPVDDVPQLERVLGILQGSAAVTELVEEQAKVEVVEKGLLRVDSDCPLRDHDGLACKLDGGLLLVQLEVEHGELVVYSCNLRVEYAVDLLVQRQRLKQELLAQLLLVLRDRYPSSLQGFFGQGTAWGGVLHYGHNVDDVVGSKCVRRRRWGGSRSRGSFASRLLLFLLALAIAVHDRCFRSYWLWCRCGGRNSGSERILLDLYLESELQADLTQHLHIAELCVPFRLELEPESLRSLELNGLPQGLGCDVFEGQVRVTVQSPKRLVNISRRLGVQASAKQTVEQVRNAGGGEGQGQVSQVLGSNVLERPDNHVPEANIAQALQTRSLAQGCDLAQVSHVDTTLVEQVTQGSTIHREADVVEQLWDGRVPKVGACRSDILLVSCHLLLFGIGLGLLAAEDVWIQRKFEVVHIDPILFLGLLGLGRLHGFLLGLLSLLLSLLLGLLLGFLLLLLGRFLQCFGFLLGLRSLGDLCVHPFPHLVPVDKLHELSSQNGHTVWVRVIFLSSHLLQPSNVQGGDAVKIEDVFPTIGSQKALGLHASLQVKSLAVLVPDSLLENGNKLLVGGNDILTINGTVVDLVLAGFPLLEDSWNDALTNYPLAKVIHDHGSGCVKTIDIQLVDDLHTSNVLACSNTCCLVAAFRGERANAVSAEREKDIVVHEDLGIPSFGGVQGRDLATSHQNGSPSCGIVVVCVELGQQTLPEDSVLDALLRKLLGRLELFVPVAQGIGVLHASEERFPAVVVLLELCE</sequence>
<keyword evidence="3" id="KW-1185">Reference proteome</keyword>
<keyword evidence="1" id="KW-0472">Membrane</keyword>
<dbReference type="AlphaFoldDB" id="A0A194VM98"/>
<dbReference type="SMR" id="A0A194VM98"/>
<keyword evidence="1" id="KW-1133">Transmembrane helix</keyword>
<feature type="transmembrane region" description="Helical" evidence="1">
    <location>
        <begin position="613"/>
        <end position="632"/>
    </location>
</feature>
<reference evidence="2" key="1">
    <citation type="submission" date="2014-12" db="EMBL/GenBank/DDBJ databases">
        <title>Genome Sequence of Valsa Canker Pathogens Uncovers a Specific Adaption of Colonization on Woody Bark.</title>
        <authorList>
            <person name="Yin Z."/>
            <person name="Liu H."/>
            <person name="Gao X."/>
            <person name="Li Z."/>
            <person name="Song N."/>
            <person name="Ke X."/>
            <person name="Dai Q."/>
            <person name="Wu Y."/>
            <person name="Sun Y."/>
            <person name="Xu J.-R."/>
            <person name="Kang Z.K."/>
            <person name="Wang L."/>
            <person name="Huang L."/>
        </authorList>
    </citation>
    <scope>NUCLEOTIDE SEQUENCE [LARGE SCALE GENOMIC DNA]</scope>
    <source>
        <strain evidence="2">03-8</strain>
    </source>
</reference>
<protein>
    <submittedName>
        <fullName evidence="2">Uncharacterized protein</fullName>
    </submittedName>
</protein>
<evidence type="ECO:0000313" key="3">
    <source>
        <dbReference type="Proteomes" id="UP000078559"/>
    </source>
</evidence>
<dbReference type="EMBL" id="CM003098">
    <property type="protein sequence ID" value="KUI65306.1"/>
    <property type="molecule type" value="Genomic_DNA"/>
</dbReference>
<dbReference type="Proteomes" id="UP000078559">
    <property type="component" value="Chromosome 1"/>
</dbReference>
<evidence type="ECO:0000256" key="1">
    <source>
        <dbReference type="SAM" id="Phobius"/>
    </source>
</evidence>
<evidence type="ECO:0000313" key="2">
    <source>
        <dbReference type="EMBL" id="KUI65306.1"/>
    </source>
</evidence>
<accession>A0A194VM98</accession>
<organism evidence="2 3">
    <name type="scientific">Cytospora mali</name>
    <name type="common">Apple Valsa canker fungus</name>
    <name type="synonym">Valsa mali</name>
    <dbReference type="NCBI Taxonomy" id="578113"/>
    <lineage>
        <taxon>Eukaryota</taxon>
        <taxon>Fungi</taxon>
        <taxon>Dikarya</taxon>
        <taxon>Ascomycota</taxon>
        <taxon>Pezizomycotina</taxon>
        <taxon>Sordariomycetes</taxon>
        <taxon>Sordariomycetidae</taxon>
        <taxon>Diaporthales</taxon>
        <taxon>Cytosporaceae</taxon>
        <taxon>Cytospora</taxon>
    </lineage>
</organism>
<keyword evidence="1" id="KW-0812">Transmembrane</keyword>
<gene>
    <name evidence="2" type="ORF">VM1G_11285</name>
</gene>
<proteinExistence type="predicted"/>